<comment type="caution">
    <text evidence="4">The sequence shown here is derived from an EMBL/GenBank/DDBJ whole genome shotgun (WGS) entry which is preliminary data.</text>
</comment>
<keyword evidence="5" id="KW-1185">Reference proteome</keyword>
<dbReference type="AlphaFoldDB" id="A0A5C4U4K4"/>
<evidence type="ECO:0000313" key="5">
    <source>
        <dbReference type="Proteomes" id="UP000312032"/>
    </source>
</evidence>
<name>A0A5C4U4K4_9CORY</name>
<dbReference type="Pfam" id="PF00583">
    <property type="entry name" value="Acetyltransf_1"/>
    <property type="match status" value="1"/>
</dbReference>
<dbReference type="PANTHER" id="PTHR43877">
    <property type="entry name" value="AMINOALKYLPHOSPHONATE N-ACETYLTRANSFERASE-RELATED-RELATED"/>
    <property type="match status" value="1"/>
</dbReference>
<reference evidence="4 5" key="1">
    <citation type="submission" date="2019-06" db="EMBL/GenBank/DDBJ databases">
        <authorList>
            <person name="Li J."/>
        </authorList>
    </citation>
    <scope>NUCLEOTIDE SEQUENCE [LARGE SCALE GENOMIC DNA]</scope>
    <source>
        <strain evidence="4 5">LMG 28165</strain>
    </source>
</reference>
<dbReference type="CDD" id="cd04301">
    <property type="entry name" value="NAT_SF"/>
    <property type="match status" value="1"/>
</dbReference>
<dbReference type="InterPro" id="IPR050832">
    <property type="entry name" value="Bact_Acetyltransf"/>
</dbReference>
<gene>
    <name evidence="4" type="primary">rimI</name>
    <name evidence="4" type="ORF">FHE74_04715</name>
</gene>
<dbReference type="Proteomes" id="UP000312032">
    <property type="component" value="Unassembled WGS sequence"/>
</dbReference>
<dbReference type="PANTHER" id="PTHR43877:SF1">
    <property type="entry name" value="ACETYLTRANSFERASE"/>
    <property type="match status" value="1"/>
</dbReference>
<protein>
    <submittedName>
        <fullName evidence="4">Ribosomal-protein-alanine N-acetyltransferase</fullName>
    </submittedName>
</protein>
<dbReference type="RefSeq" id="WP_139465351.1">
    <property type="nucleotide sequence ID" value="NZ_VDHJ01000005.1"/>
</dbReference>
<dbReference type="SUPFAM" id="SSF55729">
    <property type="entry name" value="Acyl-CoA N-acyltransferases (Nat)"/>
    <property type="match status" value="1"/>
</dbReference>
<accession>A0A5C4U4K4</accession>
<keyword evidence="2" id="KW-0012">Acyltransferase</keyword>
<dbReference type="InterPro" id="IPR000182">
    <property type="entry name" value="GNAT_dom"/>
</dbReference>
<proteinExistence type="predicted"/>
<dbReference type="Gene3D" id="3.40.630.30">
    <property type="match status" value="1"/>
</dbReference>
<evidence type="ECO:0000256" key="2">
    <source>
        <dbReference type="ARBA" id="ARBA00023315"/>
    </source>
</evidence>
<evidence type="ECO:0000259" key="3">
    <source>
        <dbReference type="PROSITE" id="PS51186"/>
    </source>
</evidence>
<dbReference type="EMBL" id="VDHJ01000005">
    <property type="protein sequence ID" value="TNL98506.1"/>
    <property type="molecule type" value="Genomic_DNA"/>
</dbReference>
<dbReference type="InterPro" id="IPR006464">
    <property type="entry name" value="AcTrfase_RimI/Ard1"/>
</dbReference>
<evidence type="ECO:0000313" key="4">
    <source>
        <dbReference type="EMBL" id="TNL98506.1"/>
    </source>
</evidence>
<dbReference type="InterPro" id="IPR016181">
    <property type="entry name" value="Acyl_CoA_acyltransferase"/>
</dbReference>
<evidence type="ECO:0000256" key="1">
    <source>
        <dbReference type="ARBA" id="ARBA00022679"/>
    </source>
</evidence>
<feature type="domain" description="N-acetyltransferase" evidence="3">
    <location>
        <begin position="3"/>
        <end position="152"/>
    </location>
</feature>
<dbReference type="NCBIfam" id="TIGR01575">
    <property type="entry name" value="rimI"/>
    <property type="match status" value="1"/>
</dbReference>
<keyword evidence="1 4" id="KW-0808">Transferase</keyword>
<sequence>MSWQVRELTPADAERCAELEAILFPGDNPWPASAFVAEVGLPHTLYLGVEEQGKLLGYAGVGVMGKPPHLECEIHTIGVDPAFQRRGIARELMAQLLGAADDAQAPTFLEVRTDNEPAIALYQSLGFEITGVRKNYYQPSGADAFTMLRPAPGGEK</sequence>
<dbReference type="GO" id="GO:0008080">
    <property type="term" value="F:N-acetyltransferase activity"/>
    <property type="evidence" value="ECO:0007669"/>
    <property type="project" value="InterPro"/>
</dbReference>
<organism evidence="4 5">
    <name type="scientific">Corynebacterium tapiri</name>
    <dbReference type="NCBI Taxonomy" id="1448266"/>
    <lineage>
        <taxon>Bacteria</taxon>
        <taxon>Bacillati</taxon>
        <taxon>Actinomycetota</taxon>
        <taxon>Actinomycetes</taxon>
        <taxon>Mycobacteriales</taxon>
        <taxon>Corynebacteriaceae</taxon>
        <taxon>Corynebacterium</taxon>
    </lineage>
</organism>
<dbReference type="PROSITE" id="PS51186">
    <property type="entry name" value="GNAT"/>
    <property type="match status" value="1"/>
</dbReference>
<dbReference type="OrthoDB" id="529907at2"/>